<dbReference type="InterPro" id="IPR058912">
    <property type="entry name" value="HTH_animal"/>
</dbReference>
<dbReference type="PANTHER" id="PTHR21301">
    <property type="entry name" value="REVERSE TRANSCRIPTASE"/>
    <property type="match status" value="1"/>
</dbReference>
<dbReference type="PROSITE" id="PS50878">
    <property type="entry name" value="RT_POL"/>
    <property type="match status" value="1"/>
</dbReference>
<dbReference type="InterPro" id="IPR000477">
    <property type="entry name" value="RT_dom"/>
</dbReference>
<accession>A0A6P7F3G2</accession>
<reference evidence="2" key="1">
    <citation type="submission" date="2025-08" db="UniProtKB">
        <authorList>
            <consortium name="RefSeq"/>
        </authorList>
    </citation>
    <scope>IDENTIFICATION</scope>
    <source>
        <tissue evidence="2">Whole insect</tissue>
    </source>
</reference>
<dbReference type="Pfam" id="PF26215">
    <property type="entry name" value="HTH_animal"/>
    <property type="match status" value="1"/>
</dbReference>
<dbReference type="CDD" id="cd10442">
    <property type="entry name" value="GIY-YIG_PLEs"/>
    <property type="match status" value="1"/>
</dbReference>
<organism evidence="2">
    <name type="scientific">Diabrotica virgifera virgifera</name>
    <name type="common">western corn rootworm</name>
    <dbReference type="NCBI Taxonomy" id="50390"/>
    <lineage>
        <taxon>Eukaryota</taxon>
        <taxon>Metazoa</taxon>
        <taxon>Ecdysozoa</taxon>
        <taxon>Arthropoda</taxon>
        <taxon>Hexapoda</taxon>
        <taxon>Insecta</taxon>
        <taxon>Pterygota</taxon>
        <taxon>Neoptera</taxon>
        <taxon>Endopterygota</taxon>
        <taxon>Coleoptera</taxon>
        <taxon>Polyphaga</taxon>
        <taxon>Cucujiformia</taxon>
        <taxon>Chrysomeloidea</taxon>
        <taxon>Chrysomelidae</taxon>
        <taxon>Galerucinae</taxon>
        <taxon>Diabroticina</taxon>
        <taxon>Diabroticites</taxon>
        <taxon>Diabrotica</taxon>
    </lineage>
</organism>
<dbReference type="InterPro" id="IPR043502">
    <property type="entry name" value="DNA/RNA_pol_sf"/>
</dbReference>
<gene>
    <name evidence="2" type="primary">LOC114324760</name>
</gene>
<dbReference type="RefSeq" id="XP_028128403.1">
    <property type="nucleotide sequence ID" value="XM_028272602.1"/>
</dbReference>
<dbReference type="InParanoid" id="A0A6P7F3G2"/>
<proteinExistence type="predicted"/>
<dbReference type="SUPFAM" id="SSF56672">
    <property type="entry name" value="DNA/RNA polymerases"/>
    <property type="match status" value="1"/>
</dbReference>
<dbReference type="GO" id="GO:0071897">
    <property type="term" value="P:DNA biosynthetic process"/>
    <property type="evidence" value="ECO:0007669"/>
    <property type="project" value="UniProtKB-ARBA"/>
</dbReference>
<evidence type="ECO:0000313" key="2">
    <source>
        <dbReference type="RefSeq" id="XP_028128403.1"/>
    </source>
</evidence>
<evidence type="ECO:0000259" key="1">
    <source>
        <dbReference type="PROSITE" id="PS50878"/>
    </source>
</evidence>
<dbReference type="AlphaFoldDB" id="A0A6P7F3G2"/>
<feature type="domain" description="Reverse transcriptase" evidence="1">
    <location>
        <begin position="1"/>
        <end position="159"/>
    </location>
</feature>
<dbReference type="PANTHER" id="PTHR21301:SF10">
    <property type="entry name" value="REVERSE TRANSCRIPTASE DOMAIN-CONTAINING PROTEIN"/>
    <property type="match status" value="1"/>
</dbReference>
<protein>
    <submittedName>
        <fullName evidence="2">Uncharacterized protein LOC114324760</fullName>
    </submittedName>
</protein>
<name>A0A6P7F3G2_DIAVI</name>
<dbReference type="Pfam" id="PF00078">
    <property type="entry name" value="RVT_1"/>
    <property type="match status" value="1"/>
</dbReference>
<sequence>MVTDIIESNWNLIKDHTTLSKDNFLKILRFIFNNTYFSFNGKFYSQIFGTPMGSPISPILATIVTDHLLDNVITQLPFELPFLYKYVDDIICAVPSYHINNTLNIFNSFNKHLQFTIETETDLGVPFLDTRVIRTENNILILDWYQKPTASGRYINYFSNHTTRQKYNTVLGMKNRITSIVDDTFLKKNLDILYKIFRNNGYPKHILKKLIYSSNFYDGPVHDSNNKSIIYKKPPFINGLTHSVISIFKDVPNINIAKYNTMNSKQLFSKIKDPVPTLYRNNVVYEIPCLGCQNSYIGQTSQWLKQRITQHKSDCRLRKNTCAVVEHYENTGHMLDYNNTRILAQSDNYKSRLFLEMYHINKNKKTLNYKTDTGQLSNIYCNILNKIYNNH</sequence>